<accession>A0AAX2CE40</accession>
<organism evidence="1 2">
    <name type="scientific">Bacillus cytotoxicus</name>
    <dbReference type="NCBI Taxonomy" id="580165"/>
    <lineage>
        <taxon>Bacteria</taxon>
        <taxon>Bacillati</taxon>
        <taxon>Bacillota</taxon>
        <taxon>Bacilli</taxon>
        <taxon>Bacillales</taxon>
        <taxon>Bacillaceae</taxon>
        <taxon>Bacillus</taxon>
        <taxon>Bacillus cereus group</taxon>
    </lineage>
</organism>
<comment type="caution">
    <text evidence="1">The sequence shown here is derived from an EMBL/GenBank/DDBJ whole genome shotgun (WGS) entry which is preliminary data.</text>
</comment>
<dbReference type="Proteomes" id="UP000242164">
    <property type="component" value="Unassembled WGS sequence"/>
</dbReference>
<gene>
    <name evidence="1" type="ORF">BCB44BAC_01096</name>
</gene>
<dbReference type="AlphaFoldDB" id="A0AAX2CE40"/>
<reference evidence="1 2" key="1">
    <citation type="submission" date="2016-08" db="EMBL/GenBank/DDBJ databases">
        <authorList>
            <person name="Loux V."/>
            <person name="Rue O."/>
        </authorList>
    </citation>
    <scope>NUCLEOTIDE SEQUENCE [LARGE SCALE GENOMIC DNA]</scope>
    <source>
        <strain evidence="1 2">AFSSA_08CEB44bac</strain>
    </source>
</reference>
<proteinExistence type="predicted"/>
<dbReference type="EMBL" id="FMIK01000018">
    <property type="protein sequence ID" value="SCL87160.1"/>
    <property type="molecule type" value="Genomic_DNA"/>
</dbReference>
<evidence type="ECO:0008006" key="3">
    <source>
        <dbReference type="Google" id="ProtNLM"/>
    </source>
</evidence>
<sequence>MPFRYIGTAPNDMKIRLFIAPNGRIISAFPLY</sequence>
<evidence type="ECO:0000313" key="1">
    <source>
        <dbReference type="EMBL" id="SCL87160.1"/>
    </source>
</evidence>
<evidence type="ECO:0000313" key="2">
    <source>
        <dbReference type="Proteomes" id="UP000242164"/>
    </source>
</evidence>
<name>A0AAX2CE40_9BACI</name>
<protein>
    <recommendedName>
        <fullName evidence="3">Bacterial EndoU nuclease domain-containing protein</fullName>
    </recommendedName>
</protein>